<proteinExistence type="predicted"/>
<dbReference type="Proteomes" id="UP000451565">
    <property type="component" value="Unassembled WGS sequence"/>
</dbReference>
<dbReference type="PIRSF" id="PIRSF033905">
    <property type="entry name" value="UCP033905"/>
    <property type="match status" value="1"/>
</dbReference>
<dbReference type="OrthoDB" id="108649at2"/>
<dbReference type="GO" id="GO:0003824">
    <property type="term" value="F:catalytic activity"/>
    <property type="evidence" value="ECO:0007669"/>
    <property type="project" value="InterPro"/>
</dbReference>
<keyword evidence="2" id="KW-1185">Reference proteome</keyword>
<dbReference type="RefSeq" id="WP_153232950.1">
    <property type="nucleotide sequence ID" value="NZ_WINI01000001.1"/>
</dbReference>
<dbReference type="AlphaFoldDB" id="A0A843YNK3"/>
<dbReference type="SUPFAM" id="SSF56529">
    <property type="entry name" value="FAH"/>
    <property type="match status" value="1"/>
</dbReference>
<name>A0A843YNK3_9BURK</name>
<protein>
    <submittedName>
        <fullName evidence="1">FAH family protein</fullName>
    </submittedName>
</protein>
<organism evidence="1 2">
    <name type="scientific">Glaciimonas soli</name>
    <dbReference type="NCBI Taxonomy" id="2590999"/>
    <lineage>
        <taxon>Bacteria</taxon>
        <taxon>Pseudomonadati</taxon>
        <taxon>Pseudomonadota</taxon>
        <taxon>Betaproteobacteria</taxon>
        <taxon>Burkholderiales</taxon>
        <taxon>Oxalobacteraceae</taxon>
        <taxon>Glaciimonas</taxon>
    </lineage>
</organism>
<reference evidence="1 2" key="1">
    <citation type="submission" date="2019-10" db="EMBL/GenBank/DDBJ databases">
        <title>Glaciimonas soli sp. nov., a psychrophilic bacterium isolated from the forest soil of a high elevation mountain in Taiwan.</title>
        <authorList>
            <person name="Wang L.-T."/>
            <person name="Shieh W.Y."/>
        </authorList>
    </citation>
    <scope>NUCLEOTIDE SEQUENCE [LARGE SCALE GENOMIC DNA]</scope>
    <source>
        <strain evidence="1 2">GS1</strain>
    </source>
</reference>
<evidence type="ECO:0000313" key="1">
    <source>
        <dbReference type="EMBL" id="MQQ99363.1"/>
    </source>
</evidence>
<comment type="caution">
    <text evidence="1">The sequence shown here is derived from an EMBL/GenBank/DDBJ whole genome shotgun (WGS) entry which is preliminary data.</text>
</comment>
<gene>
    <name evidence="1" type="ORF">GEV47_01510</name>
</gene>
<sequence>MLLVQFKQSDGRRRIGVLENGTKNNLVIRIVEGYDSTYQLAQAAIASNRSLQNLASAGLGTTVLDYITIAQAGGLLPPLDHVDTAHCYVTGTGLTHLGSADGRDAMHKKINDVDTLTDSMKMFRMGLESGKPQPGQIGVQPEWFYKGNGSIVCASEQELTMPHFALDGGEEPEIAGLYVIAEDGTPCRIGFAIGNEFSDHVTERQNYLYLAHSKLRVCAIGPALLLGDLPSHVEGMSRIRDASGQVRWEKPFVSGEENMSHTVANLEYHHFKYPLFRHPGDVHIHFFGTATLSCSDGIQVAAGETFEIDVATFGPPLRNSLAIETVSTPLIRQL</sequence>
<dbReference type="InterPro" id="IPR036663">
    <property type="entry name" value="Fumarylacetoacetase_C_sf"/>
</dbReference>
<dbReference type="NCBIfam" id="NF040903">
    <property type="entry name" value="GguC"/>
    <property type="match status" value="1"/>
</dbReference>
<dbReference type="EMBL" id="WINI01000001">
    <property type="protein sequence ID" value="MQQ99363.1"/>
    <property type="molecule type" value="Genomic_DNA"/>
</dbReference>
<accession>A0A843YNK3</accession>
<dbReference type="Gene3D" id="3.90.850.10">
    <property type="entry name" value="Fumarylacetoacetase-like, C-terminal domain"/>
    <property type="match status" value="1"/>
</dbReference>
<dbReference type="InterPro" id="IPR009645">
    <property type="entry name" value="GguC"/>
</dbReference>
<evidence type="ECO:0000313" key="2">
    <source>
        <dbReference type="Proteomes" id="UP000451565"/>
    </source>
</evidence>